<organism evidence="2 3">
    <name type="scientific">Leminorella grimontii</name>
    <dbReference type="NCBI Taxonomy" id="82981"/>
    <lineage>
        <taxon>Bacteria</taxon>
        <taxon>Pseudomonadati</taxon>
        <taxon>Pseudomonadota</taxon>
        <taxon>Gammaproteobacteria</taxon>
        <taxon>Enterobacterales</taxon>
        <taxon>Budviciaceae</taxon>
        <taxon>Leminorella</taxon>
    </lineage>
</organism>
<evidence type="ECO:0000313" key="3">
    <source>
        <dbReference type="Proteomes" id="UP001058124"/>
    </source>
</evidence>
<dbReference type="Pfam" id="PF10670">
    <property type="entry name" value="DUF4198"/>
    <property type="match status" value="1"/>
</dbReference>
<keyword evidence="3" id="KW-1185">Reference proteome</keyword>
<evidence type="ECO:0000313" key="2">
    <source>
        <dbReference type="EMBL" id="GKX55319.1"/>
    </source>
</evidence>
<gene>
    <name evidence="2" type="ORF">SOASR030_14310</name>
</gene>
<name>A0AAV5N2S9_9GAMM</name>
<proteinExistence type="predicted"/>
<dbReference type="AlphaFoldDB" id="A0AAV5N2S9"/>
<comment type="caution">
    <text evidence="2">The sequence shown here is derived from an EMBL/GenBank/DDBJ whole genome shotgun (WGS) entry which is preliminary data.</text>
</comment>
<keyword evidence="1" id="KW-0732">Signal</keyword>
<dbReference type="Proteomes" id="UP001058124">
    <property type="component" value="Unassembled WGS sequence"/>
</dbReference>
<dbReference type="RefSeq" id="WP_027274240.1">
    <property type="nucleotide sequence ID" value="NZ_BRLH01000002.1"/>
</dbReference>
<sequence length="275" mass="30067">MKLRLLTALCATALLSAPALAHELWINVANTLVGQPMVVEMGYGDNFPEPEAIAADRLAIFSPARLVSAAGEVKLEQKGENYRYVSTKPAVEGSYLAIATYNPTYWAKNKNGWKQQSRREMTDASYCQLASMYGKTVVNVGNKGDAAFISQPQGIPLEIVPLADPATLKGGQSLPVELRYQGKPLANHKVSASYAGYEDPHHHHKHGDHRHLEAAFSAKTDDKGRLSVPVDRDGYWVIFADKVTPIADKNVCDEEKVKTTFTFNVGQDVGQKAGK</sequence>
<dbReference type="EMBL" id="BRLH01000002">
    <property type="protein sequence ID" value="GKX55319.1"/>
    <property type="molecule type" value="Genomic_DNA"/>
</dbReference>
<reference evidence="2" key="1">
    <citation type="submission" date="2022-06" db="EMBL/GenBank/DDBJ databases">
        <title>Draft genome sequences of Leminorella grimontii str. JCM5902.</title>
        <authorList>
            <person name="Wakabayashi Y."/>
            <person name="Kojima K."/>
        </authorList>
    </citation>
    <scope>NUCLEOTIDE SEQUENCE</scope>
    <source>
        <strain evidence="2">JCM 5902</strain>
    </source>
</reference>
<evidence type="ECO:0000256" key="1">
    <source>
        <dbReference type="SAM" id="SignalP"/>
    </source>
</evidence>
<accession>A0AAV5N2S9</accession>
<feature type="chain" id="PRO_5043383282" evidence="1">
    <location>
        <begin position="22"/>
        <end position="275"/>
    </location>
</feature>
<feature type="signal peptide" evidence="1">
    <location>
        <begin position="1"/>
        <end position="21"/>
    </location>
</feature>
<dbReference type="InterPro" id="IPR019613">
    <property type="entry name" value="DUF4198"/>
</dbReference>
<protein>
    <submittedName>
        <fullName evidence="2">Phosphoribosylglycinamide formyltransferase</fullName>
    </submittedName>
</protein>